<dbReference type="STRING" id="1129793.GPLA_4596"/>
<sequence length="157" mass="18048">MLLSPATYGASPISLLKPVGSATLSVVFWDIYHSTLYSSDGNYTDAQRPVALQIEYLRDIDAEDLLEATAEEWDKLAIAKDVYQPWLKNLRVIWPDIKEHDTLLFVLKSDQSTEFYFNHTRLGSFDDKDFGSNFLRIWLDPKASYPKLRKQLIGKSK</sequence>
<dbReference type="EMBL" id="BAER01000138">
    <property type="protein sequence ID" value="GAC35470.1"/>
    <property type="molecule type" value="Genomic_DNA"/>
</dbReference>
<evidence type="ECO:0000313" key="3">
    <source>
        <dbReference type="Proteomes" id="UP000006322"/>
    </source>
</evidence>
<dbReference type="Pfam" id="PF16036">
    <property type="entry name" value="Chalcone_3"/>
    <property type="match status" value="1"/>
</dbReference>
<feature type="domain" description="Chalcone isomerase" evidence="1">
    <location>
        <begin position="20"/>
        <end position="154"/>
    </location>
</feature>
<organism evidence="2 3">
    <name type="scientific">Paraglaciecola polaris LMG 21857</name>
    <dbReference type="NCBI Taxonomy" id="1129793"/>
    <lineage>
        <taxon>Bacteria</taxon>
        <taxon>Pseudomonadati</taxon>
        <taxon>Pseudomonadota</taxon>
        <taxon>Gammaproteobacteria</taxon>
        <taxon>Alteromonadales</taxon>
        <taxon>Alteromonadaceae</taxon>
        <taxon>Paraglaciecola</taxon>
    </lineage>
</organism>
<dbReference type="AlphaFoldDB" id="K7AJM2"/>
<dbReference type="OrthoDB" id="8527419at2"/>
<evidence type="ECO:0000313" key="2">
    <source>
        <dbReference type="EMBL" id="GAC35470.1"/>
    </source>
</evidence>
<keyword evidence="3" id="KW-1185">Reference proteome</keyword>
<proteinExistence type="predicted"/>
<dbReference type="Proteomes" id="UP000006322">
    <property type="component" value="Unassembled WGS sequence"/>
</dbReference>
<dbReference type="RefSeq" id="WP_007107232.1">
    <property type="nucleotide sequence ID" value="NZ_BAER01000138.1"/>
</dbReference>
<accession>K7AJM2</accession>
<gene>
    <name evidence="2" type="ORF">GPLA_4596</name>
</gene>
<name>K7AJM2_9ALTE</name>
<evidence type="ECO:0000259" key="1">
    <source>
        <dbReference type="Pfam" id="PF16036"/>
    </source>
</evidence>
<comment type="caution">
    <text evidence="2">The sequence shown here is derived from an EMBL/GenBank/DDBJ whole genome shotgun (WGS) entry which is preliminary data.</text>
</comment>
<dbReference type="InterPro" id="IPR016087">
    <property type="entry name" value="Chalcone_isomerase"/>
</dbReference>
<protein>
    <recommendedName>
        <fullName evidence="1">Chalcone isomerase domain-containing protein</fullName>
    </recommendedName>
</protein>
<reference evidence="3" key="1">
    <citation type="journal article" date="2014" name="Environ. Microbiol.">
        <title>Comparative genomics of the marine bacterial genus Glaciecola reveals the high degree of genomic diversity and genomic characteristic for cold adaptation.</title>
        <authorList>
            <person name="Qin Q.L."/>
            <person name="Xie B.B."/>
            <person name="Yu Y."/>
            <person name="Shu Y.L."/>
            <person name="Rong J.C."/>
            <person name="Zhang Y.J."/>
            <person name="Zhao D.L."/>
            <person name="Chen X.L."/>
            <person name="Zhang X.Y."/>
            <person name="Chen B."/>
            <person name="Zhou B.C."/>
            <person name="Zhang Y.Z."/>
        </authorList>
    </citation>
    <scope>NUCLEOTIDE SEQUENCE [LARGE SCALE GENOMIC DNA]</scope>
    <source>
        <strain evidence="3">LMG 21857</strain>
    </source>
</reference>